<dbReference type="InterPro" id="IPR000182">
    <property type="entry name" value="GNAT_dom"/>
</dbReference>
<feature type="domain" description="N-acetyltransferase" evidence="1">
    <location>
        <begin position="5"/>
        <end position="124"/>
    </location>
</feature>
<dbReference type="PANTHER" id="PTHR43415">
    <property type="entry name" value="SPERMIDINE N(1)-ACETYLTRANSFERASE"/>
    <property type="match status" value="1"/>
</dbReference>
<dbReference type="SUPFAM" id="SSF55729">
    <property type="entry name" value="Acyl-CoA N-acyltransferases (Nat)"/>
    <property type="match status" value="1"/>
</dbReference>
<accession>A0ABM9GA38</accession>
<organism evidence="2 3">
    <name type="scientific">Paenibacillus melissococcoides</name>
    <dbReference type="NCBI Taxonomy" id="2912268"/>
    <lineage>
        <taxon>Bacteria</taxon>
        <taxon>Bacillati</taxon>
        <taxon>Bacillota</taxon>
        <taxon>Bacilli</taxon>
        <taxon>Bacillales</taxon>
        <taxon>Paenibacillaceae</taxon>
        <taxon>Paenibacillus</taxon>
    </lineage>
</organism>
<sequence>MKLILHWRTSEEVTRYMFTDIENDLDKQYQWWSRVSSKPTERYWLVQLKKEPIGLVSLNQIDEMNRRCSWAYYIGEQKHRIVGGMIPPYIYSYVFDFLKLNKVVAEVMEGNEAARRMHQAYGCREAGLLKEHIFKYGSFHDVYQYEMLRSGWETLKKKCKRFDLKAFMDIA</sequence>
<name>A0ABM9GA38_9BACL</name>
<proteinExistence type="predicted"/>
<reference evidence="2" key="1">
    <citation type="submission" date="2022-06" db="EMBL/GenBank/DDBJ databases">
        <authorList>
            <person name="Dietemann V."/>
            <person name="Ory F."/>
            <person name="Dainat B."/>
            <person name="Oberhansli S."/>
        </authorList>
    </citation>
    <scope>NUCLEOTIDE SEQUENCE</scope>
    <source>
        <strain evidence="2">Ena-SAMPLE-TAB-26-04-2022-14:26:32:270-5432</strain>
    </source>
</reference>
<dbReference type="Gene3D" id="3.40.630.30">
    <property type="match status" value="1"/>
</dbReference>
<dbReference type="PANTHER" id="PTHR43415:SF3">
    <property type="entry name" value="GNAT-FAMILY ACETYLTRANSFERASE"/>
    <property type="match status" value="1"/>
</dbReference>
<dbReference type="InterPro" id="IPR016181">
    <property type="entry name" value="Acyl_CoA_acyltransferase"/>
</dbReference>
<dbReference type="Proteomes" id="UP001154322">
    <property type="component" value="Unassembled WGS sequence"/>
</dbReference>
<evidence type="ECO:0000313" key="2">
    <source>
        <dbReference type="EMBL" id="CAH8248886.1"/>
    </source>
</evidence>
<keyword evidence="3" id="KW-1185">Reference proteome</keyword>
<dbReference type="EMBL" id="CALYLO010000013">
    <property type="protein sequence ID" value="CAH8248886.1"/>
    <property type="molecule type" value="Genomic_DNA"/>
</dbReference>
<dbReference type="Pfam" id="PF13302">
    <property type="entry name" value="Acetyltransf_3"/>
    <property type="match status" value="1"/>
</dbReference>
<evidence type="ECO:0000259" key="1">
    <source>
        <dbReference type="Pfam" id="PF13302"/>
    </source>
</evidence>
<dbReference type="NCBIfam" id="TIGR03585">
    <property type="entry name" value="PseH"/>
    <property type="match status" value="1"/>
</dbReference>
<protein>
    <submittedName>
        <fullName evidence="2">UDP-4-amino-4,6-dideoxy-N-acetyl-beta-L-altrosami ne N-acetyltransferase</fullName>
    </submittedName>
</protein>
<comment type="caution">
    <text evidence="2">The sequence shown here is derived from an EMBL/GenBank/DDBJ whole genome shotgun (WGS) entry which is preliminary data.</text>
</comment>
<gene>
    <name evidence="2" type="primary">pseH</name>
    <name evidence="2" type="ORF">WJ0W_006070</name>
</gene>
<dbReference type="InterPro" id="IPR020036">
    <property type="entry name" value="PseH"/>
</dbReference>
<evidence type="ECO:0000313" key="3">
    <source>
        <dbReference type="Proteomes" id="UP001154322"/>
    </source>
</evidence>